<dbReference type="InterPro" id="IPR015943">
    <property type="entry name" value="WD40/YVTN_repeat-like_dom_sf"/>
</dbReference>
<dbReference type="InterPro" id="IPR036322">
    <property type="entry name" value="WD40_repeat_dom_sf"/>
</dbReference>
<dbReference type="GO" id="GO:0036064">
    <property type="term" value="C:ciliary basal body"/>
    <property type="evidence" value="ECO:0007669"/>
    <property type="project" value="TreeGrafter"/>
</dbReference>
<organism evidence="3 4">
    <name type="scientific">Penaeus vannamei</name>
    <name type="common">Whiteleg shrimp</name>
    <name type="synonym">Litopenaeus vannamei</name>
    <dbReference type="NCBI Taxonomy" id="6689"/>
    <lineage>
        <taxon>Eukaryota</taxon>
        <taxon>Metazoa</taxon>
        <taxon>Ecdysozoa</taxon>
        <taxon>Arthropoda</taxon>
        <taxon>Crustacea</taxon>
        <taxon>Multicrustacea</taxon>
        <taxon>Malacostraca</taxon>
        <taxon>Eumalacostraca</taxon>
        <taxon>Eucarida</taxon>
        <taxon>Decapoda</taxon>
        <taxon>Dendrobranchiata</taxon>
        <taxon>Penaeoidea</taxon>
        <taxon>Penaeidae</taxon>
        <taxon>Penaeus</taxon>
    </lineage>
</organism>
<dbReference type="SUPFAM" id="SSF50978">
    <property type="entry name" value="WD40 repeat-like"/>
    <property type="match status" value="1"/>
</dbReference>
<evidence type="ECO:0000256" key="1">
    <source>
        <dbReference type="ARBA" id="ARBA00022574"/>
    </source>
</evidence>
<reference evidence="3 4" key="2">
    <citation type="submission" date="2019-01" db="EMBL/GenBank/DDBJ databases">
        <title>The decoding of complex shrimp genome reveals the adaptation for benthos swimmer, frequently molting mechanism and breeding impact on genome.</title>
        <authorList>
            <person name="Sun Y."/>
            <person name="Gao Y."/>
            <person name="Yu Y."/>
        </authorList>
    </citation>
    <scope>NUCLEOTIDE SEQUENCE [LARGE SCALE GENOMIC DNA]</scope>
    <source>
        <tissue evidence="3">Muscle</tissue>
    </source>
</reference>
<proteinExistence type="predicted"/>
<dbReference type="OrthoDB" id="5578278at2759"/>
<gene>
    <name evidence="3" type="ORF">C7M84_018844</name>
</gene>
<dbReference type="Gene3D" id="2.130.10.10">
    <property type="entry name" value="YVTN repeat-like/Quinoprotein amine dehydrogenase"/>
    <property type="match status" value="1"/>
</dbReference>
<name>A0A423SGD0_PENVA</name>
<accession>A0A423SGD0</accession>
<dbReference type="InterPro" id="IPR035969">
    <property type="entry name" value="Rab-GAP_TBC_sf"/>
</dbReference>
<dbReference type="PANTHER" id="PTHR19853:SF1">
    <property type="entry name" value="TBC1 DOMAIN FAMILY MEMBER 31"/>
    <property type="match status" value="1"/>
</dbReference>
<evidence type="ECO:0000313" key="3">
    <source>
        <dbReference type="EMBL" id="ROT63287.1"/>
    </source>
</evidence>
<keyword evidence="1" id="KW-0853">WD repeat</keyword>
<dbReference type="Proteomes" id="UP000283509">
    <property type="component" value="Unassembled WGS sequence"/>
</dbReference>
<evidence type="ECO:0000313" key="4">
    <source>
        <dbReference type="Proteomes" id="UP000283509"/>
    </source>
</evidence>
<dbReference type="GO" id="GO:0060271">
    <property type="term" value="P:cilium assembly"/>
    <property type="evidence" value="ECO:0007669"/>
    <property type="project" value="TreeGrafter"/>
</dbReference>
<sequence>MKRKDDGSVVVMEGHTSPAKGIHSGSRSPLVLSYNTDEVFLWSWPSLTLTNKLRLEDRVAVVWAGHVWQRDELVVCFINGSLLLWPSQDLSTQRTIEPPSGLDFDFTAFTLSSGGEWIVGGGKSHLMVTYSLVGRRVSQVVQLPSSCNSVYQAIFLPPVHPRFCQVLAILNTTGVLNIIDFTSMTKIKTVRSQRFNIDSVSVSEDGNFLAVSYANSITKVYPVNALFPEDPKNVELRNIKKRDELLDRNKWYPILVEFKSYPEKYRSLIWVSMLELPRNYLVFSTLLDKGMHSAFEGLKEVLKLSDGSLLKTLQGTLSCLAHWAPFLSSIEYLPELIFPFVKFFHSNRLLCFEVAVTFIMNWCRLWFEFWPKPSVTVLTVLSNEDWVVLWDHIFSNPPSFLPCAAAAFTIKSRHTLLTCEDAQDVKTYYSQEAWISVKHIIDKAYFIYQNTSAETLPKELFGELKPMPKGGLPIFNIGPRDAREEERGNVERKLRNLSLRTEALKHKQSKATEDTSRLAEKEEMVYTIGRKDLEKQEEECLNSILNLRKRHLATAELDAS</sequence>
<dbReference type="Gene3D" id="1.10.472.80">
    <property type="entry name" value="Ypt/Rab-GAP domain of gyp1p, domain 3"/>
    <property type="match status" value="1"/>
</dbReference>
<dbReference type="STRING" id="6689.A0A423SGD0"/>
<dbReference type="InterPro" id="IPR051570">
    <property type="entry name" value="TBC1_cilium_biogenesis"/>
</dbReference>
<dbReference type="SUPFAM" id="SSF47923">
    <property type="entry name" value="Ypt/Rab-GAP domain of gyp1p"/>
    <property type="match status" value="1"/>
</dbReference>
<dbReference type="PANTHER" id="PTHR19853">
    <property type="entry name" value="WD REPEAT CONTAINING PROTEIN 3 WDR3"/>
    <property type="match status" value="1"/>
</dbReference>
<dbReference type="EMBL" id="QCYY01003456">
    <property type="protein sequence ID" value="ROT63287.1"/>
    <property type="molecule type" value="Genomic_DNA"/>
</dbReference>
<keyword evidence="2" id="KW-0677">Repeat</keyword>
<comment type="caution">
    <text evidence="3">The sequence shown here is derived from an EMBL/GenBank/DDBJ whole genome shotgun (WGS) entry which is preliminary data.</text>
</comment>
<evidence type="ECO:0000256" key="2">
    <source>
        <dbReference type="ARBA" id="ARBA00022737"/>
    </source>
</evidence>
<protein>
    <submittedName>
        <fullName evidence="3">Putative TBC1 domain family member 31</fullName>
    </submittedName>
</protein>
<keyword evidence="4" id="KW-1185">Reference proteome</keyword>
<dbReference type="AlphaFoldDB" id="A0A423SGD0"/>
<reference evidence="3 4" key="1">
    <citation type="submission" date="2018-04" db="EMBL/GenBank/DDBJ databases">
        <authorList>
            <person name="Zhang X."/>
            <person name="Yuan J."/>
            <person name="Li F."/>
            <person name="Xiang J."/>
        </authorList>
    </citation>
    <scope>NUCLEOTIDE SEQUENCE [LARGE SCALE GENOMIC DNA]</scope>
    <source>
        <tissue evidence="3">Muscle</tissue>
    </source>
</reference>